<dbReference type="AlphaFoldDB" id="A0A1I3LD29"/>
<dbReference type="PANTHER" id="PTHR46383">
    <property type="entry name" value="ASPARTATE AMINOTRANSFERASE"/>
    <property type="match status" value="1"/>
</dbReference>
<evidence type="ECO:0000313" key="7">
    <source>
        <dbReference type="EMBL" id="SFI82664.1"/>
    </source>
</evidence>
<dbReference type="Proteomes" id="UP000182737">
    <property type="component" value="Unassembled WGS sequence"/>
</dbReference>
<dbReference type="SUPFAM" id="SSF53383">
    <property type="entry name" value="PLP-dependent transferases"/>
    <property type="match status" value="1"/>
</dbReference>
<dbReference type="GO" id="GO:0030170">
    <property type="term" value="F:pyridoxal phosphate binding"/>
    <property type="evidence" value="ECO:0007669"/>
    <property type="project" value="InterPro"/>
</dbReference>
<keyword evidence="3 7" id="KW-0032">Aminotransferase</keyword>
<comment type="cofactor">
    <cofactor evidence="1">
        <name>pyridoxal 5'-phosphate</name>
        <dbReference type="ChEBI" id="CHEBI:597326"/>
    </cofactor>
</comment>
<keyword evidence="8" id="KW-1185">Reference proteome</keyword>
<dbReference type="NCBIfam" id="NF006388">
    <property type="entry name" value="PRK08637.1"/>
    <property type="match status" value="1"/>
</dbReference>
<dbReference type="InterPro" id="IPR004839">
    <property type="entry name" value="Aminotransferase_I/II_large"/>
</dbReference>
<evidence type="ECO:0000256" key="1">
    <source>
        <dbReference type="ARBA" id="ARBA00001933"/>
    </source>
</evidence>
<dbReference type="InterPro" id="IPR050596">
    <property type="entry name" value="AspAT/PAT-like"/>
</dbReference>
<sequence>MINPLAKELNDTLSGSVVDALMSDMGKRLYFPNGIISQGGEAAKDAHFANGTIGMAVAGGTPIELESYKKNMPSLTPRETVAYAKTAGNPDLRALWKEKIIEKNPSLKNKQFSLPILVPGLTAVLSYVSDLFVDVDKPLLAADPCWDNYELIAAARRGAEFHQFKCFENGKFNIKDLEAKMKADAEKYGSVRVILNFPQNPSGYSPTVSEAKEIVRIVRELAEAGKKVLVLSDDAYFGLNYEDDIEPQSLFAYMADLHENVLAIKADGPTKEDFAWGFRAGFVTFASKGLSDAQYTALVTKFMAAIRSSVSCSSTPSQSLVMHALKDEAHEKQKLECRNMLKRRYDLVRAFVNNHKSDVLEALPFNSGYFMSFHVNSGKAEEIRKALLKSEGIGIIQIDPYTLRVAFSSIDEDKIDSVYTSIYNVANEYK</sequence>
<dbReference type="Gene3D" id="3.40.640.10">
    <property type="entry name" value="Type I PLP-dependent aspartate aminotransferase-like (Major domain)"/>
    <property type="match status" value="1"/>
</dbReference>
<dbReference type="Gene3D" id="3.90.1150.10">
    <property type="entry name" value="Aspartate Aminotransferase, domain 1"/>
    <property type="match status" value="1"/>
</dbReference>
<keyword evidence="4 7" id="KW-0808">Transferase</keyword>
<dbReference type="PANTHER" id="PTHR46383:SF1">
    <property type="entry name" value="ASPARTATE AMINOTRANSFERASE"/>
    <property type="match status" value="1"/>
</dbReference>
<dbReference type="GO" id="GO:0006520">
    <property type="term" value="P:amino acid metabolic process"/>
    <property type="evidence" value="ECO:0007669"/>
    <property type="project" value="InterPro"/>
</dbReference>
<reference evidence="8" key="1">
    <citation type="submission" date="2016-10" db="EMBL/GenBank/DDBJ databases">
        <authorList>
            <person name="Varghese N."/>
            <person name="Submissions S."/>
        </authorList>
    </citation>
    <scope>NUCLEOTIDE SEQUENCE [LARGE SCALE GENOMIC DNA]</scope>
    <source>
        <strain evidence="8">XBD1002</strain>
    </source>
</reference>
<evidence type="ECO:0000256" key="2">
    <source>
        <dbReference type="ARBA" id="ARBA00007441"/>
    </source>
</evidence>
<dbReference type="InterPro" id="IPR015424">
    <property type="entry name" value="PyrdxlP-dep_Trfase"/>
</dbReference>
<dbReference type="InterPro" id="IPR015421">
    <property type="entry name" value="PyrdxlP-dep_Trfase_major"/>
</dbReference>
<comment type="similarity">
    <text evidence="2">Belongs to the class-I pyridoxal-phosphate-dependent aminotransferase family.</text>
</comment>
<gene>
    <name evidence="7" type="ORF">SAMN04487775_106211</name>
</gene>
<dbReference type="EMBL" id="FORI01000006">
    <property type="protein sequence ID" value="SFI82664.1"/>
    <property type="molecule type" value="Genomic_DNA"/>
</dbReference>
<dbReference type="GO" id="GO:0008483">
    <property type="term" value="F:transaminase activity"/>
    <property type="evidence" value="ECO:0007669"/>
    <property type="project" value="UniProtKB-KW"/>
</dbReference>
<evidence type="ECO:0000259" key="6">
    <source>
        <dbReference type="Pfam" id="PF00155"/>
    </source>
</evidence>
<evidence type="ECO:0000256" key="5">
    <source>
        <dbReference type="ARBA" id="ARBA00022898"/>
    </source>
</evidence>
<dbReference type="InterPro" id="IPR015422">
    <property type="entry name" value="PyrdxlP-dep_Trfase_small"/>
</dbReference>
<proteinExistence type="inferred from homology"/>
<accession>A0A1I3LD29</accession>
<evidence type="ECO:0000256" key="4">
    <source>
        <dbReference type="ARBA" id="ARBA00022679"/>
    </source>
</evidence>
<dbReference type="RefSeq" id="WP_074932079.1">
    <property type="nucleotide sequence ID" value="NZ_FORI01000006.1"/>
</dbReference>
<evidence type="ECO:0000313" key="8">
    <source>
        <dbReference type="Proteomes" id="UP000182737"/>
    </source>
</evidence>
<feature type="domain" description="Aminotransferase class I/classII large" evidence="6">
    <location>
        <begin position="65"/>
        <end position="420"/>
    </location>
</feature>
<evidence type="ECO:0000256" key="3">
    <source>
        <dbReference type="ARBA" id="ARBA00022576"/>
    </source>
</evidence>
<dbReference type="Pfam" id="PF00155">
    <property type="entry name" value="Aminotran_1_2"/>
    <property type="match status" value="1"/>
</dbReference>
<dbReference type="CDD" id="cd00609">
    <property type="entry name" value="AAT_like"/>
    <property type="match status" value="1"/>
</dbReference>
<keyword evidence="5" id="KW-0663">Pyridoxal phosphate</keyword>
<organism evidence="7 8">
    <name type="scientific">Treponema bryantii</name>
    <dbReference type="NCBI Taxonomy" id="163"/>
    <lineage>
        <taxon>Bacteria</taxon>
        <taxon>Pseudomonadati</taxon>
        <taxon>Spirochaetota</taxon>
        <taxon>Spirochaetia</taxon>
        <taxon>Spirochaetales</taxon>
        <taxon>Treponemataceae</taxon>
        <taxon>Treponema</taxon>
    </lineage>
</organism>
<protein>
    <submittedName>
        <fullName evidence="7">Aspartate/methionine/tyrosine aminotransferase</fullName>
    </submittedName>
</protein>
<name>A0A1I3LD29_9SPIR</name>